<evidence type="ECO:0000256" key="6">
    <source>
        <dbReference type="SAM" id="MobiDB-lite"/>
    </source>
</evidence>
<organism evidence="7 8">
    <name type="scientific">Rhynchosporium secalis</name>
    <name type="common">Barley scald fungus</name>
    <dbReference type="NCBI Taxonomy" id="38038"/>
    <lineage>
        <taxon>Eukaryota</taxon>
        <taxon>Fungi</taxon>
        <taxon>Dikarya</taxon>
        <taxon>Ascomycota</taxon>
        <taxon>Pezizomycotina</taxon>
        <taxon>Leotiomycetes</taxon>
        <taxon>Helotiales</taxon>
        <taxon>Ploettnerulaceae</taxon>
        <taxon>Rhynchosporium</taxon>
    </lineage>
</organism>
<sequence length="352" mass="40002">MTCRCTVNTLTVFIRNVAQADVPSSSRHATHPVQKYAPQHASSRGFAGSFLSRRSYSSAISNEVNEKQLRPEKPIESPIAEISLDAIDAILAESPWTSSAKQDTGAESNSFGYETPLQSLLKDMPQRKARGAWTERRGEDAKPFTLGDTPKPLIRRTTRNAAFPDDPQALGQASRVEKAMKSSRSKQRPGDDWVPPPRKPWMNERNVAKEKYPEGYKPLKKLSPDAIAGIRALHAQMPERYTTWALSQEFKVSPEAIRRILKSKWRPDAEEETDRQKRWFKRGESIWGRYAELGLKPPKKWRELGIGNGKPEWMLRKQVEQYQPLPALVTTARRKEFKSGNQNEAKLADRIL</sequence>
<dbReference type="PANTHER" id="PTHR13475:SF3">
    <property type="entry name" value="NEUGRIN"/>
    <property type="match status" value="1"/>
</dbReference>
<protein>
    <recommendedName>
        <fullName evidence="4">Required for respiratory growth protein 9, mitochondrial</fullName>
    </recommendedName>
</protein>
<comment type="similarity">
    <text evidence="3">Belongs to the RRG9 family.</text>
</comment>
<dbReference type="PANTHER" id="PTHR13475">
    <property type="entry name" value="NEUGRIN"/>
    <property type="match status" value="1"/>
</dbReference>
<proteinExistence type="inferred from homology"/>
<evidence type="ECO:0000256" key="5">
    <source>
        <dbReference type="ARBA" id="ARBA00022946"/>
    </source>
</evidence>
<dbReference type="Proteomes" id="UP000177625">
    <property type="component" value="Unassembled WGS sequence"/>
</dbReference>
<evidence type="ECO:0000256" key="1">
    <source>
        <dbReference type="ARBA" id="ARBA00003548"/>
    </source>
</evidence>
<feature type="compositionally biased region" description="Basic and acidic residues" evidence="6">
    <location>
        <begin position="133"/>
        <end position="142"/>
    </location>
</feature>
<evidence type="ECO:0000256" key="3">
    <source>
        <dbReference type="ARBA" id="ARBA00010895"/>
    </source>
</evidence>
<accession>A0A1E1M7J9</accession>
<keyword evidence="8" id="KW-1185">Reference proteome</keyword>
<evidence type="ECO:0000256" key="4">
    <source>
        <dbReference type="ARBA" id="ARBA00013566"/>
    </source>
</evidence>
<comment type="subcellular location">
    <subcellularLocation>
        <location evidence="2">Mitochondrion</location>
    </subcellularLocation>
</comment>
<dbReference type="Pfam" id="PF06413">
    <property type="entry name" value="Neugrin"/>
    <property type="match status" value="1"/>
</dbReference>
<reference evidence="8" key="1">
    <citation type="submission" date="2016-03" db="EMBL/GenBank/DDBJ databases">
        <authorList>
            <person name="Guldener U."/>
        </authorList>
    </citation>
    <scope>NUCLEOTIDE SEQUENCE [LARGE SCALE GENOMIC DNA]</scope>
</reference>
<evidence type="ECO:0000313" key="7">
    <source>
        <dbReference type="EMBL" id="CZT45081.1"/>
    </source>
</evidence>
<dbReference type="InterPro" id="IPR010487">
    <property type="entry name" value="NGRN/Rrg9"/>
</dbReference>
<dbReference type="AlphaFoldDB" id="A0A1E1M7J9"/>
<comment type="function">
    <text evidence="1">Required for respiratory activity and maintenance and expression of the mitochondrial genome.</text>
</comment>
<dbReference type="GO" id="GO:0005634">
    <property type="term" value="C:nucleus"/>
    <property type="evidence" value="ECO:0007669"/>
    <property type="project" value="TreeGrafter"/>
</dbReference>
<keyword evidence="5" id="KW-0809">Transit peptide</keyword>
<evidence type="ECO:0000313" key="8">
    <source>
        <dbReference type="Proteomes" id="UP000177625"/>
    </source>
</evidence>
<evidence type="ECO:0000256" key="2">
    <source>
        <dbReference type="ARBA" id="ARBA00004173"/>
    </source>
</evidence>
<dbReference type="GO" id="GO:0005739">
    <property type="term" value="C:mitochondrion"/>
    <property type="evidence" value="ECO:0007669"/>
    <property type="project" value="UniProtKB-SubCell"/>
</dbReference>
<gene>
    <name evidence="7" type="ORF">RSE6_05359</name>
</gene>
<feature type="region of interest" description="Disordered" evidence="6">
    <location>
        <begin position="132"/>
        <end position="202"/>
    </location>
</feature>
<dbReference type="EMBL" id="FJVC01000201">
    <property type="protein sequence ID" value="CZT45081.1"/>
    <property type="molecule type" value="Genomic_DNA"/>
</dbReference>
<name>A0A1E1M7J9_RHYSE</name>